<dbReference type="Pfam" id="PF13456">
    <property type="entry name" value="RVT_3"/>
    <property type="match status" value="1"/>
</dbReference>
<dbReference type="InterPro" id="IPR053151">
    <property type="entry name" value="RNase_H-like"/>
</dbReference>
<proteinExistence type="predicted"/>
<evidence type="ECO:0000313" key="3">
    <source>
        <dbReference type="Proteomes" id="UP001627284"/>
    </source>
</evidence>
<dbReference type="AlphaFoldDB" id="A0ABD2T6T9"/>
<dbReference type="SUPFAM" id="SSF53098">
    <property type="entry name" value="Ribonuclease H-like"/>
    <property type="match status" value="1"/>
</dbReference>
<accession>A0ABD2T6T9</accession>
<comment type="caution">
    <text evidence="2">The sequence shown here is derived from an EMBL/GenBank/DDBJ whole genome shotgun (WGS) entry which is preliminary data.</text>
</comment>
<dbReference type="PANTHER" id="PTHR47723">
    <property type="entry name" value="OS05G0353850 PROTEIN"/>
    <property type="match status" value="1"/>
</dbReference>
<feature type="non-terminal residue" evidence="2">
    <location>
        <position position="1"/>
    </location>
</feature>
<reference evidence="2 3" key="1">
    <citation type="submission" date="2024-05" db="EMBL/GenBank/DDBJ databases">
        <title>De novo assembly of an allotetraploid wild potato.</title>
        <authorList>
            <person name="Hosaka A.J."/>
        </authorList>
    </citation>
    <scope>NUCLEOTIDE SEQUENCE [LARGE SCALE GENOMIC DNA]</scope>
    <source>
        <tissue evidence="2">Young leaves</tissue>
    </source>
</reference>
<name>A0ABD2T6T9_9SOLN</name>
<dbReference type="CDD" id="cd06222">
    <property type="entry name" value="RNase_H_like"/>
    <property type="match status" value="1"/>
</dbReference>
<keyword evidence="3" id="KW-1185">Reference proteome</keyword>
<gene>
    <name evidence="2" type="ORF">AABB24_020170</name>
</gene>
<dbReference type="Proteomes" id="UP001627284">
    <property type="component" value="Unassembled WGS sequence"/>
</dbReference>
<dbReference type="InterPro" id="IPR044730">
    <property type="entry name" value="RNase_H-like_dom_plant"/>
</dbReference>
<dbReference type="PANTHER" id="PTHR47723:SF24">
    <property type="entry name" value="RNASE H TYPE-1 DOMAIN-CONTAINING PROTEIN"/>
    <property type="match status" value="1"/>
</dbReference>
<evidence type="ECO:0000313" key="2">
    <source>
        <dbReference type="EMBL" id="KAL3351940.1"/>
    </source>
</evidence>
<sequence>GIIKVMREYKPRLHYYAVSWKRPHRGRIKCNTDGVSRGNLGDSAYSFCLRDDQGDIIYAEAGRLGHKTNMEAETIAILKALRYCKGNNYSNFVLETDSLIITNIVRREWKIPWQQVEEIQEIQAIISSTNAQIQHVFREANKLANEACA</sequence>
<dbReference type="Gene3D" id="3.30.420.10">
    <property type="entry name" value="Ribonuclease H-like superfamily/Ribonuclease H"/>
    <property type="match status" value="1"/>
</dbReference>
<dbReference type="InterPro" id="IPR002156">
    <property type="entry name" value="RNaseH_domain"/>
</dbReference>
<feature type="domain" description="RNase H type-1" evidence="1">
    <location>
        <begin position="24"/>
        <end position="149"/>
    </location>
</feature>
<dbReference type="EMBL" id="JBJKTR010000012">
    <property type="protein sequence ID" value="KAL3351940.1"/>
    <property type="molecule type" value="Genomic_DNA"/>
</dbReference>
<dbReference type="InterPro" id="IPR012337">
    <property type="entry name" value="RNaseH-like_sf"/>
</dbReference>
<dbReference type="PROSITE" id="PS50879">
    <property type="entry name" value="RNASE_H_1"/>
    <property type="match status" value="1"/>
</dbReference>
<organism evidence="2 3">
    <name type="scientific">Solanum stoloniferum</name>
    <dbReference type="NCBI Taxonomy" id="62892"/>
    <lineage>
        <taxon>Eukaryota</taxon>
        <taxon>Viridiplantae</taxon>
        <taxon>Streptophyta</taxon>
        <taxon>Embryophyta</taxon>
        <taxon>Tracheophyta</taxon>
        <taxon>Spermatophyta</taxon>
        <taxon>Magnoliopsida</taxon>
        <taxon>eudicotyledons</taxon>
        <taxon>Gunneridae</taxon>
        <taxon>Pentapetalae</taxon>
        <taxon>asterids</taxon>
        <taxon>lamiids</taxon>
        <taxon>Solanales</taxon>
        <taxon>Solanaceae</taxon>
        <taxon>Solanoideae</taxon>
        <taxon>Solaneae</taxon>
        <taxon>Solanum</taxon>
    </lineage>
</organism>
<dbReference type="InterPro" id="IPR036397">
    <property type="entry name" value="RNaseH_sf"/>
</dbReference>
<evidence type="ECO:0000259" key="1">
    <source>
        <dbReference type="PROSITE" id="PS50879"/>
    </source>
</evidence>
<protein>
    <recommendedName>
        <fullName evidence="1">RNase H type-1 domain-containing protein</fullName>
    </recommendedName>
</protein>